<comment type="caution">
    <text evidence="2">The sequence shown here is derived from an EMBL/GenBank/DDBJ whole genome shotgun (WGS) entry which is preliminary data.</text>
</comment>
<proteinExistence type="predicted"/>
<dbReference type="AlphaFoldDB" id="A0A834QZE4"/>
<dbReference type="Proteomes" id="UP000662637">
    <property type="component" value="Unassembled WGS sequence"/>
</dbReference>
<dbReference type="EMBL" id="WJEC01000035">
    <property type="protein sequence ID" value="KAF7486607.1"/>
    <property type="molecule type" value="Genomic_DNA"/>
</dbReference>
<name>A0A834QZE4_MARMO</name>
<evidence type="ECO:0000313" key="2">
    <source>
        <dbReference type="EMBL" id="KAF7486607.1"/>
    </source>
</evidence>
<evidence type="ECO:0000313" key="3">
    <source>
        <dbReference type="Proteomes" id="UP000662637"/>
    </source>
</evidence>
<sequence>MPRVPARGAWREVGAAGTNREWSSGPAQREEGEGRRAGGRRAVAWPRVRYPGSRGFGLAALAVLSSPQGLCSGSCGCGNHACLQIPATTVGARLCRPEAGAALGNHPDGHHLPRKMLWMLCFYRRIWSSEKNPFLKTGRRNLNE</sequence>
<evidence type="ECO:0000256" key="1">
    <source>
        <dbReference type="SAM" id="MobiDB-lite"/>
    </source>
</evidence>
<reference evidence="2" key="1">
    <citation type="submission" date="2020-08" db="EMBL/GenBank/DDBJ databases">
        <authorList>
            <person name="Shumante A."/>
            <person name="Zimin A.V."/>
            <person name="Puiu D."/>
            <person name="Salzberg S.L."/>
        </authorList>
    </citation>
    <scope>NUCLEOTIDE SEQUENCE</scope>
    <source>
        <strain evidence="2">WC2-LM</strain>
        <tissue evidence="2">Liver</tissue>
    </source>
</reference>
<organism evidence="2 3">
    <name type="scientific">Marmota monax</name>
    <name type="common">Woodchuck</name>
    <dbReference type="NCBI Taxonomy" id="9995"/>
    <lineage>
        <taxon>Eukaryota</taxon>
        <taxon>Metazoa</taxon>
        <taxon>Chordata</taxon>
        <taxon>Craniata</taxon>
        <taxon>Vertebrata</taxon>
        <taxon>Euteleostomi</taxon>
        <taxon>Mammalia</taxon>
        <taxon>Eutheria</taxon>
        <taxon>Euarchontoglires</taxon>
        <taxon>Glires</taxon>
        <taxon>Rodentia</taxon>
        <taxon>Sciuromorpha</taxon>
        <taxon>Sciuridae</taxon>
        <taxon>Xerinae</taxon>
        <taxon>Marmotini</taxon>
        <taxon>Marmota</taxon>
    </lineage>
</organism>
<protein>
    <submittedName>
        <fullName evidence="2">Uncharacterized protein</fullName>
    </submittedName>
</protein>
<accession>A0A834QZE4</accession>
<feature type="region of interest" description="Disordered" evidence="1">
    <location>
        <begin position="1"/>
        <end position="38"/>
    </location>
</feature>
<gene>
    <name evidence="2" type="ORF">GHT09_000963</name>
</gene>